<sequence>MPNLGGFEIIIIALVVVLLFGAAKLPTMARSIGQSMRIFKAETKAMNKDGQAEEAQPQQAPQQQYQQPQQYQQQAYQQQPAPLPPAQPQVAPQVAPPQVAPPLEQQQPRTDNR</sequence>
<accession>A0ABV5ZTF8</accession>
<evidence type="ECO:0000256" key="10">
    <source>
        <dbReference type="SAM" id="MobiDB-lite"/>
    </source>
</evidence>
<organism evidence="11 12">
    <name type="scientific">Allokutzneria oryzae</name>
    <dbReference type="NCBI Taxonomy" id="1378989"/>
    <lineage>
        <taxon>Bacteria</taxon>
        <taxon>Bacillati</taxon>
        <taxon>Actinomycetota</taxon>
        <taxon>Actinomycetes</taxon>
        <taxon>Pseudonocardiales</taxon>
        <taxon>Pseudonocardiaceae</taxon>
        <taxon>Allokutzneria</taxon>
    </lineage>
</organism>
<comment type="similarity">
    <text evidence="9">Belongs to the TatA/E family.</text>
</comment>
<dbReference type="EMBL" id="JBHLZU010000005">
    <property type="protein sequence ID" value="MFB9903478.1"/>
    <property type="molecule type" value="Genomic_DNA"/>
</dbReference>
<dbReference type="NCBIfam" id="TIGR01411">
    <property type="entry name" value="tatAE"/>
    <property type="match status" value="1"/>
</dbReference>
<comment type="subcellular location">
    <subcellularLocation>
        <location evidence="1 9">Cell membrane</location>
        <topology evidence="1 9">Single-pass membrane protein</topology>
    </subcellularLocation>
</comment>
<comment type="subunit">
    <text evidence="9">The Tat system comprises two distinct complexes: a TatABC complex, containing multiple copies of TatA, TatB and TatC subunits, and a separate TatA complex, containing only TatA subunits. Substrates initially bind to the TatABC complex, which probably triggers association of the separate TatA complex to form the active translocon.</text>
</comment>
<evidence type="ECO:0000256" key="3">
    <source>
        <dbReference type="ARBA" id="ARBA00022475"/>
    </source>
</evidence>
<keyword evidence="8 9" id="KW-0472">Membrane</keyword>
<keyword evidence="5 9" id="KW-0653">Protein transport</keyword>
<evidence type="ECO:0000256" key="4">
    <source>
        <dbReference type="ARBA" id="ARBA00022692"/>
    </source>
</evidence>
<evidence type="ECO:0000256" key="6">
    <source>
        <dbReference type="ARBA" id="ARBA00022989"/>
    </source>
</evidence>
<keyword evidence="3 9" id="KW-1003">Cell membrane</keyword>
<dbReference type="InterPro" id="IPR006312">
    <property type="entry name" value="TatA/E"/>
</dbReference>
<feature type="transmembrane region" description="Helical" evidence="9">
    <location>
        <begin position="6"/>
        <end position="27"/>
    </location>
</feature>
<keyword evidence="4 9" id="KW-0812">Transmembrane</keyword>
<evidence type="ECO:0000313" key="12">
    <source>
        <dbReference type="Proteomes" id="UP001589693"/>
    </source>
</evidence>
<feature type="compositionally biased region" description="Low complexity" evidence="10">
    <location>
        <begin position="101"/>
        <end position="113"/>
    </location>
</feature>
<dbReference type="Gene3D" id="1.20.5.3310">
    <property type="match status" value="1"/>
</dbReference>
<evidence type="ECO:0000313" key="11">
    <source>
        <dbReference type="EMBL" id="MFB9903478.1"/>
    </source>
</evidence>
<feature type="region of interest" description="Disordered" evidence="10">
    <location>
        <begin position="43"/>
        <end position="113"/>
    </location>
</feature>
<dbReference type="HAMAP" id="MF_00236">
    <property type="entry name" value="TatA_E"/>
    <property type="match status" value="1"/>
</dbReference>
<proteinExistence type="inferred from homology"/>
<reference evidence="11 12" key="1">
    <citation type="submission" date="2024-09" db="EMBL/GenBank/DDBJ databases">
        <authorList>
            <person name="Sun Q."/>
            <person name="Mori K."/>
        </authorList>
    </citation>
    <scope>NUCLEOTIDE SEQUENCE [LARGE SCALE GENOMIC DNA]</scope>
    <source>
        <strain evidence="11 12">TBRC 7907</strain>
    </source>
</reference>
<evidence type="ECO:0000256" key="2">
    <source>
        <dbReference type="ARBA" id="ARBA00022448"/>
    </source>
</evidence>
<dbReference type="InterPro" id="IPR003369">
    <property type="entry name" value="TatA/B/E"/>
</dbReference>
<evidence type="ECO:0000256" key="1">
    <source>
        <dbReference type="ARBA" id="ARBA00004162"/>
    </source>
</evidence>
<evidence type="ECO:0000256" key="8">
    <source>
        <dbReference type="ARBA" id="ARBA00023136"/>
    </source>
</evidence>
<keyword evidence="6 9" id="KW-1133">Transmembrane helix</keyword>
<evidence type="ECO:0000256" key="7">
    <source>
        <dbReference type="ARBA" id="ARBA00023010"/>
    </source>
</evidence>
<dbReference type="Proteomes" id="UP001589693">
    <property type="component" value="Unassembled WGS sequence"/>
</dbReference>
<evidence type="ECO:0000256" key="5">
    <source>
        <dbReference type="ARBA" id="ARBA00022927"/>
    </source>
</evidence>
<name>A0ABV5ZTF8_9PSEU</name>
<dbReference type="PANTHER" id="PTHR42982">
    <property type="entry name" value="SEC-INDEPENDENT PROTEIN TRANSLOCASE PROTEIN TATA"/>
    <property type="match status" value="1"/>
</dbReference>
<feature type="compositionally biased region" description="Low complexity" evidence="10">
    <location>
        <begin position="53"/>
        <end position="80"/>
    </location>
</feature>
<gene>
    <name evidence="9 11" type="primary">tatA</name>
    <name evidence="11" type="ORF">ACFFQA_05955</name>
</gene>
<dbReference type="PANTHER" id="PTHR42982:SF8">
    <property type="entry name" value="SEC-INDEPENDENT PROTEIN TRANSLOCASE PROTEIN TATA"/>
    <property type="match status" value="1"/>
</dbReference>
<evidence type="ECO:0000256" key="9">
    <source>
        <dbReference type="HAMAP-Rule" id="MF_00236"/>
    </source>
</evidence>
<dbReference type="Pfam" id="PF02416">
    <property type="entry name" value="TatA_B_E"/>
    <property type="match status" value="1"/>
</dbReference>
<keyword evidence="2 9" id="KW-0813">Transport</keyword>
<protein>
    <recommendedName>
        <fullName evidence="9">Sec-independent protein translocase protein TatA</fullName>
    </recommendedName>
</protein>
<keyword evidence="12" id="KW-1185">Reference proteome</keyword>
<dbReference type="RefSeq" id="WP_377850625.1">
    <property type="nucleotide sequence ID" value="NZ_JBHLZU010000005.1"/>
</dbReference>
<comment type="caution">
    <text evidence="11">The sequence shown here is derived from an EMBL/GenBank/DDBJ whole genome shotgun (WGS) entry which is preliminary data.</text>
</comment>
<keyword evidence="7 9" id="KW-0811">Translocation</keyword>
<dbReference type="NCBIfam" id="NF001854">
    <property type="entry name" value="PRK00575.1"/>
    <property type="match status" value="1"/>
</dbReference>
<comment type="function">
    <text evidence="9">Part of the twin-arginine translocation (Tat) system that transports large folded proteins containing a characteristic twin-arginine motif in their signal peptide across membranes. TatA could form the protein-conducting channel of the Tat system.</text>
</comment>